<name>A0ABM9DZ69_9HYPH</name>
<dbReference type="EMBL" id="CAKXZS010000023">
    <property type="protein sequence ID" value="CAH2402088.1"/>
    <property type="molecule type" value="Genomic_DNA"/>
</dbReference>
<accession>A0ABM9DZ69</accession>
<comment type="caution">
    <text evidence="1">The sequence shown here is derived from an EMBL/GenBank/DDBJ whole genome shotgun (WGS) entry which is preliminary data.</text>
</comment>
<gene>
    <name evidence="1" type="ORF">MES4922_30462</name>
</gene>
<reference evidence="1" key="1">
    <citation type="submission" date="2022-03" db="EMBL/GenBank/DDBJ databases">
        <authorList>
            <person name="Brunel B."/>
        </authorList>
    </citation>
    <scope>NUCLEOTIDE SEQUENCE</scope>
    <source>
        <strain evidence="1">STM4922sample</strain>
    </source>
</reference>
<sequence length="143" mass="16040">MKDVIDVHLMAVDSDAPLPAMGTGAAMMMRHRQLYPATAFLHRYTQPWWFHPSDLQGSTSVEARPKTPRLPVETFDDLTETEASAAIASCDRGCDFRQRGYVTGAQCERAWLEKNVPDLVKNTQQVVSLRLPVRRTKSSSLAH</sequence>
<evidence type="ECO:0000313" key="1">
    <source>
        <dbReference type="EMBL" id="CAH2402088.1"/>
    </source>
</evidence>
<evidence type="ECO:0000313" key="2">
    <source>
        <dbReference type="Proteomes" id="UP001152604"/>
    </source>
</evidence>
<protein>
    <submittedName>
        <fullName evidence="1">Uncharacterized protein</fullName>
    </submittedName>
</protein>
<dbReference type="Proteomes" id="UP001152604">
    <property type="component" value="Unassembled WGS sequence"/>
</dbReference>
<proteinExistence type="predicted"/>
<organism evidence="1 2">
    <name type="scientific">Mesorhizobium ventifaucium</name>
    <dbReference type="NCBI Taxonomy" id="666020"/>
    <lineage>
        <taxon>Bacteria</taxon>
        <taxon>Pseudomonadati</taxon>
        <taxon>Pseudomonadota</taxon>
        <taxon>Alphaproteobacteria</taxon>
        <taxon>Hyphomicrobiales</taxon>
        <taxon>Phyllobacteriaceae</taxon>
        <taxon>Mesorhizobium</taxon>
    </lineage>
</organism>
<keyword evidence="2" id="KW-1185">Reference proteome</keyword>
<dbReference type="RefSeq" id="WP_254026135.1">
    <property type="nucleotide sequence ID" value="NZ_CAKXZS010000023.1"/>
</dbReference>